<proteinExistence type="predicted"/>
<accession>A0ABR2Z6J6</accession>
<reference evidence="2 3" key="1">
    <citation type="journal article" date="2024" name="Nat. Commun.">
        <title>Phylogenomics reveals the evolutionary origins of lichenization in chlorophyte algae.</title>
        <authorList>
            <person name="Puginier C."/>
            <person name="Libourel C."/>
            <person name="Otte J."/>
            <person name="Skaloud P."/>
            <person name="Haon M."/>
            <person name="Grisel S."/>
            <person name="Petersen M."/>
            <person name="Berrin J.G."/>
            <person name="Delaux P.M."/>
            <person name="Dal Grande F."/>
            <person name="Keller J."/>
        </authorList>
    </citation>
    <scope>NUCLEOTIDE SEQUENCE [LARGE SCALE GENOMIC DNA]</scope>
    <source>
        <strain evidence="2 3">SAG 216-7</strain>
    </source>
</reference>
<protein>
    <recommendedName>
        <fullName evidence="4">Hexosyltransferase</fullName>
    </recommendedName>
</protein>
<evidence type="ECO:0000313" key="2">
    <source>
        <dbReference type="EMBL" id="KAK9919150.1"/>
    </source>
</evidence>
<feature type="region of interest" description="Disordered" evidence="1">
    <location>
        <begin position="147"/>
        <end position="176"/>
    </location>
</feature>
<sequence>MSQQRVLDRQGSHSRDYNGHPDAVRTASLVANALLCLLLFYESANIWIPTRKVLRHATASVDNTEAFLSRLHQGVHIAQVQLKAATSNLNRGKHVANSLESSIGQYQESLKTLEATGHPEKVRQRLFEGQPKDHFMAKARVYVEMFENPGTLPDPAPDTEEPNDLNNPTNRPGRQVRKQTCDLITLLETSLPMSHYYLFMEDDFRLCPNGVRIIHYLVAKLNAAPETRQWLSVRLSYGMNGILLPNAHLSSLSQYLRLHTARLPSDLLYIEWLQGKRVDTNDSTSGKIQYVYQKNIMDHLGTLSSFAIRPERLPFPGCFNSMSDVWSLSRSMSVK</sequence>
<dbReference type="EMBL" id="JALJOT010000001">
    <property type="protein sequence ID" value="KAK9919150.1"/>
    <property type="molecule type" value="Genomic_DNA"/>
</dbReference>
<evidence type="ECO:0008006" key="4">
    <source>
        <dbReference type="Google" id="ProtNLM"/>
    </source>
</evidence>
<keyword evidence="3" id="KW-1185">Reference proteome</keyword>
<name>A0ABR2Z6J6_9CHLO</name>
<evidence type="ECO:0000313" key="3">
    <source>
        <dbReference type="Proteomes" id="UP001491310"/>
    </source>
</evidence>
<gene>
    <name evidence="2" type="ORF">WJX75_009727</name>
</gene>
<evidence type="ECO:0000256" key="1">
    <source>
        <dbReference type="SAM" id="MobiDB-lite"/>
    </source>
</evidence>
<organism evidence="2 3">
    <name type="scientific">Coccomyxa subellipsoidea</name>
    <dbReference type="NCBI Taxonomy" id="248742"/>
    <lineage>
        <taxon>Eukaryota</taxon>
        <taxon>Viridiplantae</taxon>
        <taxon>Chlorophyta</taxon>
        <taxon>core chlorophytes</taxon>
        <taxon>Trebouxiophyceae</taxon>
        <taxon>Trebouxiophyceae incertae sedis</taxon>
        <taxon>Coccomyxaceae</taxon>
        <taxon>Coccomyxa</taxon>
    </lineage>
</organism>
<dbReference type="Proteomes" id="UP001491310">
    <property type="component" value="Unassembled WGS sequence"/>
</dbReference>
<comment type="caution">
    <text evidence="2">The sequence shown here is derived from an EMBL/GenBank/DDBJ whole genome shotgun (WGS) entry which is preliminary data.</text>
</comment>